<sequence length="232" mass="24063">MWRDAWLVAGKDLRIELRSRVLLHQVLPFAALVLFLFAFALGPDHRVLSGAAPGLFWVAVLFLTVLAVQRSAAIEAGPGARDTLRLSGLEPPGVFLGKTLAVVVELAVVEVLLGVGVDLLYGAGIREPGLLVGASLAGTVGLAAAGTLYGSLTQSVRGRETLLPFLLLPVAVPVLLAGSHLWQAALRGRDVSSALSGAPVVGNGPWLALLTAFSLAYLALGVVVFGPIQEAP</sequence>
<dbReference type="RefSeq" id="WP_248106906.1">
    <property type="nucleotide sequence ID" value="NZ_JAKHEX010000007.1"/>
</dbReference>
<evidence type="ECO:0000256" key="3">
    <source>
        <dbReference type="ARBA" id="ARBA00022448"/>
    </source>
</evidence>
<dbReference type="Proteomes" id="UP001589788">
    <property type="component" value="Unassembled WGS sequence"/>
</dbReference>
<keyword evidence="3" id="KW-0813">Transport</keyword>
<feature type="transmembrane region" description="Helical" evidence="8">
    <location>
        <begin position="94"/>
        <end position="117"/>
    </location>
</feature>
<accession>A0ABV6C2Y7</accession>
<evidence type="ECO:0000256" key="6">
    <source>
        <dbReference type="ARBA" id="ARBA00022989"/>
    </source>
</evidence>
<keyword evidence="7 8" id="KW-0472">Membrane</keyword>
<keyword evidence="6 8" id="KW-1133">Transmembrane helix</keyword>
<keyword evidence="10" id="KW-1185">Reference proteome</keyword>
<feature type="transmembrane region" description="Helical" evidence="8">
    <location>
        <begin position="54"/>
        <end position="73"/>
    </location>
</feature>
<evidence type="ECO:0000256" key="4">
    <source>
        <dbReference type="ARBA" id="ARBA00022692"/>
    </source>
</evidence>
<comment type="caution">
    <text evidence="9">The sequence shown here is derived from an EMBL/GenBank/DDBJ whole genome shotgun (WGS) entry which is preliminary data.</text>
</comment>
<evidence type="ECO:0000256" key="7">
    <source>
        <dbReference type="ARBA" id="ARBA00023136"/>
    </source>
</evidence>
<organism evidence="9 10">
    <name type="scientific">Aciditerrimonas ferrireducens</name>
    <dbReference type="NCBI Taxonomy" id="667306"/>
    <lineage>
        <taxon>Bacteria</taxon>
        <taxon>Bacillati</taxon>
        <taxon>Actinomycetota</taxon>
        <taxon>Acidimicrobiia</taxon>
        <taxon>Acidimicrobiales</taxon>
        <taxon>Acidimicrobiaceae</taxon>
        <taxon>Aciditerrimonas</taxon>
    </lineage>
</organism>
<keyword evidence="4 8" id="KW-0812">Transmembrane</keyword>
<evidence type="ECO:0000256" key="1">
    <source>
        <dbReference type="ARBA" id="ARBA00004141"/>
    </source>
</evidence>
<evidence type="ECO:0000256" key="8">
    <source>
        <dbReference type="SAM" id="Phobius"/>
    </source>
</evidence>
<dbReference type="PANTHER" id="PTHR30070:SF1">
    <property type="entry name" value="CYTOCHROME C BIOGENESIS B-RELATED"/>
    <property type="match status" value="1"/>
</dbReference>
<feature type="transmembrane region" description="Helical" evidence="8">
    <location>
        <begin position="162"/>
        <end position="186"/>
    </location>
</feature>
<evidence type="ECO:0000313" key="9">
    <source>
        <dbReference type="EMBL" id="MFC0082053.1"/>
    </source>
</evidence>
<dbReference type="Pfam" id="PF03379">
    <property type="entry name" value="CcmB"/>
    <property type="match status" value="1"/>
</dbReference>
<reference evidence="9 10" key="1">
    <citation type="submission" date="2024-09" db="EMBL/GenBank/DDBJ databases">
        <authorList>
            <person name="Sun Q."/>
            <person name="Mori K."/>
        </authorList>
    </citation>
    <scope>NUCLEOTIDE SEQUENCE [LARGE SCALE GENOMIC DNA]</scope>
    <source>
        <strain evidence="9 10">JCM 15389</strain>
    </source>
</reference>
<comment type="similarity">
    <text evidence="2">Belongs to the CcmB/CycW/HelB family.</text>
</comment>
<proteinExistence type="inferred from homology"/>
<name>A0ABV6C2Y7_9ACTN</name>
<feature type="transmembrane region" description="Helical" evidence="8">
    <location>
        <begin position="21"/>
        <end position="42"/>
    </location>
</feature>
<evidence type="ECO:0000256" key="2">
    <source>
        <dbReference type="ARBA" id="ARBA00010544"/>
    </source>
</evidence>
<comment type="subcellular location">
    <subcellularLocation>
        <location evidence="1">Membrane</location>
        <topology evidence="1">Multi-pass membrane protein</topology>
    </subcellularLocation>
</comment>
<dbReference type="EMBL" id="JBHLYQ010000067">
    <property type="protein sequence ID" value="MFC0082053.1"/>
    <property type="molecule type" value="Genomic_DNA"/>
</dbReference>
<feature type="transmembrane region" description="Helical" evidence="8">
    <location>
        <begin position="129"/>
        <end position="150"/>
    </location>
</feature>
<feature type="transmembrane region" description="Helical" evidence="8">
    <location>
        <begin position="206"/>
        <end position="228"/>
    </location>
</feature>
<evidence type="ECO:0000313" key="10">
    <source>
        <dbReference type="Proteomes" id="UP001589788"/>
    </source>
</evidence>
<keyword evidence="5" id="KW-0201">Cytochrome c-type biogenesis</keyword>
<dbReference type="PRINTS" id="PR01414">
    <property type="entry name" value="CCMBBIOGNSIS"/>
</dbReference>
<dbReference type="PANTHER" id="PTHR30070">
    <property type="entry name" value="HEME EXPORTER PROTEIN B"/>
    <property type="match status" value="1"/>
</dbReference>
<gene>
    <name evidence="9" type="ORF">ACFFRE_07815</name>
</gene>
<dbReference type="InterPro" id="IPR003544">
    <property type="entry name" value="Cyt_c_biogenesis_CcmB"/>
</dbReference>
<protein>
    <submittedName>
        <fullName evidence="9">Heme exporter protein CcmB</fullName>
    </submittedName>
</protein>
<evidence type="ECO:0000256" key="5">
    <source>
        <dbReference type="ARBA" id="ARBA00022748"/>
    </source>
</evidence>